<dbReference type="PANTHER" id="PTHR38011">
    <property type="entry name" value="DIHYDROFOLATE REDUCTASE FAMILY PROTEIN (AFU_ORTHOLOGUE AFUA_8G06820)"/>
    <property type="match status" value="1"/>
</dbReference>
<reference evidence="5" key="1">
    <citation type="submission" date="2016-10" db="EMBL/GenBank/DDBJ databases">
        <title>Sequence of Gallionella enrichment culture.</title>
        <authorList>
            <person name="Poehlein A."/>
            <person name="Muehling M."/>
            <person name="Daniel R."/>
        </authorList>
    </citation>
    <scope>NUCLEOTIDE SEQUENCE</scope>
</reference>
<keyword evidence="2" id="KW-0521">NADP</keyword>
<dbReference type="Gene3D" id="3.40.430.10">
    <property type="entry name" value="Dihydrofolate Reductase, subunit A"/>
    <property type="match status" value="1"/>
</dbReference>
<accession>A0A1J5QIY4</accession>
<dbReference type="EC" id="1.1.1.302" evidence="5"/>
<feature type="domain" description="Bacterial bifunctional deaminase-reductase C-terminal" evidence="4">
    <location>
        <begin position="52"/>
        <end position="244"/>
    </location>
</feature>
<dbReference type="Pfam" id="PF01872">
    <property type="entry name" value="RibD_C"/>
    <property type="match status" value="1"/>
</dbReference>
<evidence type="ECO:0000256" key="1">
    <source>
        <dbReference type="ARBA" id="ARBA00005104"/>
    </source>
</evidence>
<dbReference type="EMBL" id="MLJW01001135">
    <property type="protein sequence ID" value="OIQ79932.1"/>
    <property type="molecule type" value="Genomic_DNA"/>
</dbReference>
<evidence type="ECO:0000313" key="5">
    <source>
        <dbReference type="EMBL" id="OIQ79932.1"/>
    </source>
</evidence>
<dbReference type="GO" id="GO:0008703">
    <property type="term" value="F:5-amino-6-(5-phosphoribosylamino)uracil reductase activity"/>
    <property type="evidence" value="ECO:0007669"/>
    <property type="project" value="InterPro"/>
</dbReference>
<proteinExistence type="predicted"/>
<name>A0A1J5QIY4_9ZZZZ</name>
<dbReference type="GO" id="GO:0009231">
    <property type="term" value="P:riboflavin biosynthetic process"/>
    <property type="evidence" value="ECO:0007669"/>
    <property type="project" value="InterPro"/>
</dbReference>
<comment type="caution">
    <text evidence="5">The sequence shown here is derived from an EMBL/GenBank/DDBJ whole genome shotgun (WGS) entry which is preliminary data.</text>
</comment>
<dbReference type="PANTHER" id="PTHR38011:SF7">
    <property type="entry name" value="2,5-DIAMINO-6-RIBOSYLAMINO-4(3H)-PYRIMIDINONE 5'-PHOSPHATE REDUCTASE"/>
    <property type="match status" value="1"/>
</dbReference>
<dbReference type="AlphaFoldDB" id="A0A1J5QIY4"/>
<dbReference type="InterPro" id="IPR050765">
    <property type="entry name" value="Riboflavin_Biosynth_HTPR"/>
</dbReference>
<dbReference type="SUPFAM" id="SSF53597">
    <property type="entry name" value="Dihydrofolate reductase-like"/>
    <property type="match status" value="1"/>
</dbReference>
<dbReference type="InterPro" id="IPR002734">
    <property type="entry name" value="RibDG_C"/>
</dbReference>
<dbReference type="InterPro" id="IPR024072">
    <property type="entry name" value="DHFR-like_dom_sf"/>
</dbReference>
<evidence type="ECO:0000259" key="4">
    <source>
        <dbReference type="Pfam" id="PF01872"/>
    </source>
</evidence>
<keyword evidence="3 5" id="KW-0560">Oxidoreductase</keyword>
<evidence type="ECO:0000256" key="2">
    <source>
        <dbReference type="ARBA" id="ARBA00022857"/>
    </source>
</evidence>
<comment type="pathway">
    <text evidence="1">Cofactor biosynthesis; riboflavin biosynthesis.</text>
</comment>
<protein>
    <submittedName>
        <fullName evidence="5">2,5-diamino-6-ribosylamino-4(3H)-pyrimidinone 5'-phosphate reductase</fullName>
        <ecNumber evidence="5">1.1.1.302</ecNumber>
    </submittedName>
</protein>
<gene>
    <name evidence="5" type="primary">ribD2</name>
    <name evidence="5" type="ORF">GALL_383210</name>
</gene>
<sequence length="283" mass="29249">MTDDPTLDVLLPLARAGTRIPPSPNEDELIALYAHPAPGSRGVGPHVRPRVHVRANMVSTLDGAATGADHVSGSINNAADHRVFDVLRAVADVVLIGAGTARAEGYADVRIPEPLLAGRRARGQSDLLELAVVSATGTLPDGLLDSDAPPFVLTTAARPDLAALQRRIGTERVLVVGDGASVDVARALDVLAARGLRRVLTEGGPRVVGELANAGLLDELCLTWSPLVVAGPAPRILDAVGWLAPAVTARPAHLLHSAGVLLGRWVLDPASRSASWSTGTPPG</sequence>
<organism evidence="5">
    <name type="scientific">mine drainage metagenome</name>
    <dbReference type="NCBI Taxonomy" id="410659"/>
    <lineage>
        <taxon>unclassified sequences</taxon>
        <taxon>metagenomes</taxon>
        <taxon>ecological metagenomes</taxon>
    </lineage>
</organism>
<evidence type="ECO:0000256" key="3">
    <source>
        <dbReference type="ARBA" id="ARBA00023002"/>
    </source>
</evidence>